<keyword evidence="1" id="KW-1133">Transmembrane helix</keyword>
<sequence length="240" mass="27518">MWSSFLMSIVFASHYASYIISLQGVDNRDMCAGAALIDEVHKTTVIRWAIIPFLLFTSRICFLFVLEQTDDGYCTNLLFVITIEITRRQYLLCVGIGKLIELDPSKLFRCFTKFSSPSNPVRIKEEYIFSVSFLHRAYLSTCSNCYMCIPTAGEAKQYEADEYLTLRLFPTPISSTSPVVELSIRPRPIDILPCAGKFVLRRGMPGSLELQPEEVGSGSWYRYIRKPVELNRGRLYFYAY</sequence>
<evidence type="ECO:0000256" key="1">
    <source>
        <dbReference type="SAM" id="Phobius"/>
    </source>
</evidence>
<dbReference type="AlphaFoldDB" id="A0AAF1A019"/>
<dbReference type="Proteomes" id="UP001234989">
    <property type="component" value="Chromosome 12"/>
</dbReference>
<gene>
    <name evidence="2" type="ORF">MTR67_051346</name>
</gene>
<dbReference type="EMBL" id="CP133623">
    <property type="protein sequence ID" value="WMV57961.1"/>
    <property type="molecule type" value="Genomic_DNA"/>
</dbReference>
<name>A0AAF1A019_SOLVR</name>
<keyword evidence="1" id="KW-0812">Transmembrane</keyword>
<feature type="transmembrane region" description="Helical" evidence="1">
    <location>
        <begin position="45"/>
        <end position="66"/>
    </location>
</feature>
<protein>
    <submittedName>
        <fullName evidence="2">Uncharacterized protein</fullName>
    </submittedName>
</protein>
<evidence type="ECO:0000313" key="3">
    <source>
        <dbReference type="Proteomes" id="UP001234989"/>
    </source>
</evidence>
<reference evidence="2" key="1">
    <citation type="submission" date="2023-08" db="EMBL/GenBank/DDBJ databases">
        <title>A de novo genome assembly of Solanum verrucosum Schlechtendal, a Mexican diploid species geographically isolated from the other diploid A-genome species in potato relatives.</title>
        <authorList>
            <person name="Hosaka K."/>
        </authorList>
    </citation>
    <scope>NUCLEOTIDE SEQUENCE</scope>
    <source>
        <tissue evidence="2">Young leaves</tissue>
    </source>
</reference>
<evidence type="ECO:0000313" key="2">
    <source>
        <dbReference type="EMBL" id="WMV57961.1"/>
    </source>
</evidence>
<proteinExistence type="predicted"/>
<keyword evidence="1" id="KW-0472">Membrane</keyword>
<keyword evidence="3" id="KW-1185">Reference proteome</keyword>
<accession>A0AAF1A019</accession>
<organism evidence="2 3">
    <name type="scientific">Solanum verrucosum</name>
    <dbReference type="NCBI Taxonomy" id="315347"/>
    <lineage>
        <taxon>Eukaryota</taxon>
        <taxon>Viridiplantae</taxon>
        <taxon>Streptophyta</taxon>
        <taxon>Embryophyta</taxon>
        <taxon>Tracheophyta</taxon>
        <taxon>Spermatophyta</taxon>
        <taxon>Magnoliopsida</taxon>
        <taxon>eudicotyledons</taxon>
        <taxon>Gunneridae</taxon>
        <taxon>Pentapetalae</taxon>
        <taxon>asterids</taxon>
        <taxon>lamiids</taxon>
        <taxon>Solanales</taxon>
        <taxon>Solanaceae</taxon>
        <taxon>Solanoideae</taxon>
        <taxon>Solaneae</taxon>
        <taxon>Solanum</taxon>
    </lineage>
</organism>
<feature type="transmembrane region" description="Helical" evidence="1">
    <location>
        <begin position="6"/>
        <end position="25"/>
    </location>
</feature>